<dbReference type="PANTHER" id="PTHR22589:SF105">
    <property type="entry name" value="CARNITINE O-PALMITOYLTRANSFERASE"/>
    <property type="match status" value="1"/>
</dbReference>
<dbReference type="AlphaFoldDB" id="A0A9N7YQF6"/>
<keyword evidence="3" id="KW-0808">Transferase</keyword>
<dbReference type="Gene3D" id="6.10.250.1760">
    <property type="match status" value="1"/>
</dbReference>
<keyword evidence="8 11" id="KW-0472">Membrane</keyword>
<dbReference type="GO" id="GO:0004095">
    <property type="term" value="F:carnitine O-palmitoyltransferase activity"/>
    <property type="evidence" value="ECO:0007669"/>
    <property type="project" value="TreeGrafter"/>
</dbReference>
<name>A0A9N7YQF6_PLEPL</name>
<dbReference type="InterPro" id="IPR000542">
    <property type="entry name" value="Carn_acyl_trans"/>
</dbReference>
<evidence type="ECO:0000256" key="10">
    <source>
        <dbReference type="SAM" id="MobiDB-lite"/>
    </source>
</evidence>
<feature type="region of interest" description="Disordered" evidence="10">
    <location>
        <begin position="160"/>
        <end position="186"/>
    </location>
</feature>
<feature type="domain" description="Carnitine O-palmitoyltransferase N-terminal" evidence="13">
    <location>
        <begin position="510"/>
        <end position="556"/>
    </location>
</feature>
<dbReference type="InterPro" id="IPR042231">
    <property type="entry name" value="Cho/carn_acyl_trans_2"/>
</dbReference>
<dbReference type="EMBL" id="CADEAL010001628">
    <property type="protein sequence ID" value="CAB1434083.1"/>
    <property type="molecule type" value="Genomic_DNA"/>
</dbReference>
<evidence type="ECO:0000256" key="3">
    <source>
        <dbReference type="ARBA" id="ARBA00022679"/>
    </source>
</evidence>
<feature type="region of interest" description="Disordered" evidence="10">
    <location>
        <begin position="411"/>
        <end position="433"/>
    </location>
</feature>
<evidence type="ECO:0000313" key="15">
    <source>
        <dbReference type="Proteomes" id="UP001153269"/>
    </source>
</evidence>
<dbReference type="Pfam" id="PF16484">
    <property type="entry name" value="CPT_N"/>
    <property type="match status" value="1"/>
</dbReference>
<dbReference type="GO" id="GO:0006631">
    <property type="term" value="P:fatty acid metabolic process"/>
    <property type="evidence" value="ECO:0007669"/>
    <property type="project" value="UniProtKB-KW"/>
</dbReference>
<comment type="subcellular location">
    <subcellularLocation>
        <location evidence="1">Membrane</location>
        <topology evidence="1">Multi-pass membrane protein</topology>
    </subcellularLocation>
</comment>
<comment type="similarity">
    <text evidence="2">Belongs to the carnitine/choline acetyltransferase family.</text>
</comment>
<dbReference type="PANTHER" id="PTHR22589">
    <property type="entry name" value="CARNITINE O-ACYLTRANSFERASE"/>
    <property type="match status" value="1"/>
</dbReference>
<evidence type="ECO:0000256" key="7">
    <source>
        <dbReference type="ARBA" id="ARBA00023098"/>
    </source>
</evidence>
<evidence type="ECO:0000256" key="4">
    <source>
        <dbReference type="ARBA" id="ARBA00022692"/>
    </source>
</evidence>
<evidence type="ECO:0000313" key="14">
    <source>
        <dbReference type="EMBL" id="CAB1434083.1"/>
    </source>
</evidence>
<evidence type="ECO:0000256" key="2">
    <source>
        <dbReference type="ARBA" id="ARBA00005232"/>
    </source>
</evidence>
<keyword evidence="7" id="KW-0443">Lipid metabolism</keyword>
<feature type="transmembrane region" description="Helical" evidence="11">
    <location>
        <begin position="109"/>
        <end position="137"/>
    </location>
</feature>
<keyword evidence="5" id="KW-0276">Fatty acid metabolism</keyword>
<protein>
    <recommendedName>
        <fullName evidence="16">Carnitine O-palmitoyltransferase</fullName>
    </recommendedName>
</protein>
<feature type="domain" description="Choline/carnitine acyltransferase" evidence="12">
    <location>
        <begin position="685"/>
        <end position="847"/>
    </location>
</feature>
<dbReference type="PROSITE" id="PS00439">
    <property type="entry name" value="ACYLTRANSF_C_1"/>
    <property type="match status" value="1"/>
</dbReference>
<sequence>MVLHHFITPVHPPHRPHGASSLHHTGPPSSSSSWCFITSSHRSTLLIFLMVLHLFITPVLPPHHPHGASSLHHTGPPSSSSSWCFISSSHRSLILIISWCFITSSHRSTLLIILMCFISSSHWSTLLIVLMVLHHFITPVLNPHHLMVLHHFITPVHTPHRPHGASSLHHTGPPSSSSSCASSLHHTGPPSSSSSWCFITSSLHHTGPPSSSSSWCFITSSHRSTLLIILMVLHHFITPVHPPHHPHGASSLHHTGPPSSSSSWCFITSSHRSTLLIVLMVLHHFITPVHPPHLLMVLHHFITPVHPPHLPHGASSLHHTGPSSSSSSWCFITSSHRSFLLIFLMVLHHFITPVLPPHLPHGASSLHHTGPSSSSSSWCFISSSHRSTLLIFLMVLHHFITLVHPPHLPHGASSLHHTGPPSSSSRSSSKLQVGVRLETKRSDGFDLLGHIVLIVSHGVGHFTSSVSWGDESAGAGRQRKSRFLREQQGGVRTHGCVRILSRKLFIASAMAEAHQAVAFQFTITPEGIDLRLSYQALNQIYLSGVRSWKKRVSRIRNRVIKGVYPASPSSWLFVVIAILATMYMRSDPSMGLIAKIQQHLPLSLNVSLSAQGQTMLSALVFSTLLWLSLILALRFCLKLLLSYHQWMFEQHGRVSNTTKVWVTLLRLLSSRKPLLYSYQTSLPHLPVPAIRDTLNRYLESVRPLLTEPEFERMTKLGNQFESSLGNRLQRYLKLKALWATNYVSDWWEEFIYLRSRGPSWSQQLLRDGLPVRDPTPVQAARAGNTITALLLYAARSTERSSNRTVIPLCAAQCERMFNTNTHSRRETDVLQHWQDSEFVALPKGSIFPSVVYGRTLLCPEIDSVQRS</sequence>
<evidence type="ECO:0000256" key="11">
    <source>
        <dbReference type="SAM" id="Phobius"/>
    </source>
</evidence>
<evidence type="ECO:0000259" key="13">
    <source>
        <dbReference type="Pfam" id="PF16484"/>
    </source>
</evidence>
<feature type="compositionally biased region" description="Low complexity" evidence="10">
    <location>
        <begin position="166"/>
        <end position="186"/>
    </location>
</feature>
<dbReference type="Proteomes" id="UP001153269">
    <property type="component" value="Unassembled WGS sequence"/>
</dbReference>
<evidence type="ECO:0000256" key="1">
    <source>
        <dbReference type="ARBA" id="ARBA00004141"/>
    </source>
</evidence>
<dbReference type="GO" id="GO:0009437">
    <property type="term" value="P:carnitine metabolic process"/>
    <property type="evidence" value="ECO:0007669"/>
    <property type="project" value="TreeGrafter"/>
</dbReference>
<feature type="transmembrane region" description="Helical" evidence="11">
    <location>
        <begin position="43"/>
        <end position="60"/>
    </location>
</feature>
<evidence type="ECO:0000256" key="6">
    <source>
        <dbReference type="ARBA" id="ARBA00022989"/>
    </source>
</evidence>
<proteinExistence type="inferred from homology"/>
<comment type="caution">
    <text evidence="14">The sequence shown here is derived from an EMBL/GenBank/DDBJ whole genome shotgun (WGS) entry which is preliminary data.</text>
</comment>
<evidence type="ECO:0000256" key="9">
    <source>
        <dbReference type="ARBA" id="ARBA00023315"/>
    </source>
</evidence>
<evidence type="ECO:0000256" key="8">
    <source>
        <dbReference type="ARBA" id="ARBA00023136"/>
    </source>
</evidence>
<dbReference type="InterPro" id="IPR023213">
    <property type="entry name" value="CAT-like_dom_sf"/>
</dbReference>
<organism evidence="14 15">
    <name type="scientific">Pleuronectes platessa</name>
    <name type="common">European plaice</name>
    <dbReference type="NCBI Taxonomy" id="8262"/>
    <lineage>
        <taxon>Eukaryota</taxon>
        <taxon>Metazoa</taxon>
        <taxon>Chordata</taxon>
        <taxon>Craniata</taxon>
        <taxon>Vertebrata</taxon>
        <taxon>Euteleostomi</taxon>
        <taxon>Actinopterygii</taxon>
        <taxon>Neopterygii</taxon>
        <taxon>Teleostei</taxon>
        <taxon>Neoteleostei</taxon>
        <taxon>Acanthomorphata</taxon>
        <taxon>Carangaria</taxon>
        <taxon>Pleuronectiformes</taxon>
        <taxon>Pleuronectoidei</taxon>
        <taxon>Pleuronectidae</taxon>
        <taxon>Pleuronectes</taxon>
    </lineage>
</organism>
<feature type="transmembrane region" description="Helical" evidence="11">
    <location>
        <begin position="563"/>
        <end position="584"/>
    </location>
</feature>
<dbReference type="GO" id="GO:0005739">
    <property type="term" value="C:mitochondrion"/>
    <property type="evidence" value="ECO:0007669"/>
    <property type="project" value="TreeGrafter"/>
</dbReference>
<dbReference type="Gene3D" id="3.30.559.70">
    <property type="entry name" value="Choline/Carnitine o-acyltransferase, domain 2"/>
    <property type="match status" value="1"/>
</dbReference>
<keyword evidence="15" id="KW-1185">Reference proteome</keyword>
<feature type="transmembrane region" description="Helical" evidence="11">
    <location>
        <begin position="615"/>
        <end position="637"/>
    </location>
</feature>
<dbReference type="InterPro" id="IPR039551">
    <property type="entry name" value="Cho/carn_acyl_trans"/>
</dbReference>
<keyword evidence="9" id="KW-0012">Acyltransferase</keyword>
<gene>
    <name evidence="14" type="ORF">PLEPLA_LOCUS22165</name>
</gene>
<dbReference type="SUPFAM" id="SSF52777">
    <property type="entry name" value="CoA-dependent acyltransferases"/>
    <property type="match status" value="1"/>
</dbReference>
<evidence type="ECO:0008006" key="16">
    <source>
        <dbReference type="Google" id="ProtNLM"/>
    </source>
</evidence>
<dbReference type="GO" id="GO:0016020">
    <property type="term" value="C:membrane"/>
    <property type="evidence" value="ECO:0007669"/>
    <property type="project" value="UniProtKB-SubCell"/>
</dbReference>
<keyword evidence="4 11" id="KW-0812">Transmembrane</keyword>
<reference evidence="14" key="1">
    <citation type="submission" date="2020-03" db="EMBL/GenBank/DDBJ databases">
        <authorList>
            <person name="Weist P."/>
        </authorList>
    </citation>
    <scope>NUCLEOTIDE SEQUENCE</scope>
</reference>
<keyword evidence="6 11" id="KW-1133">Transmembrane helix</keyword>
<dbReference type="Gene3D" id="3.30.559.10">
    <property type="entry name" value="Chloramphenicol acetyltransferase-like domain"/>
    <property type="match status" value="1"/>
</dbReference>
<dbReference type="InterPro" id="IPR032476">
    <property type="entry name" value="CPT_N"/>
</dbReference>
<evidence type="ECO:0000259" key="12">
    <source>
        <dbReference type="Pfam" id="PF00755"/>
    </source>
</evidence>
<evidence type="ECO:0000256" key="5">
    <source>
        <dbReference type="ARBA" id="ARBA00022832"/>
    </source>
</evidence>
<accession>A0A9N7YQF6</accession>
<dbReference type="Pfam" id="PF00755">
    <property type="entry name" value="Carn_acyltransf"/>
    <property type="match status" value="1"/>
</dbReference>